<organism evidence="2 3">
    <name type="scientific">Carnegiea gigantea</name>
    <dbReference type="NCBI Taxonomy" id="171969"/>
    <lineage>
        <taxon>Eukaryota</taxon>
        <taxon>Viridiplantae</taxon>
        <taxon>Streptophyta</taxon>
        <taxon>Embryophyta</taxon>
        <taxon>Tracheophyta</taxon>
        <taxon>Spermatophyta</taxon>
        <taxon>Magnoliopsida</taxon>
        <taxon>eudicotyledons</taxon>
        <taxon>Gunneridae</taxon>
        <taxon>Pentapetalae</taxon>
        <taxon>Caryophyllales</taxon>
        <taxon>Cactineae</taxon>
        <taxon>Cactaceae</taxon>
        <taxon>Cactoideae</taxon>
        <taxon>Echinocereeae</taxon>
        <taxon>Carnegiea</taxon>
    </lineage>
</organism>
<feature type="region of interest" description="Disordered" evidence="1">
    <location>
        <begin position="223"/>
        <end position="273"/>
    </location>
</feature>
<evidence type="ECO:0000313" key="2">
    <source>
        <dbReference type="EMBL" id="KAJ8430921.1"/>
    </source>
</evidence>
<feature type="compositionally biased region" description="Polar residues" evidence="1">
    <location>
        <begin position="223"/>
        <end position="237"/>
    </location>
</feature>
<dbReference type="OrthoDB" id="1839321at2759"/>
<reference evidence="2" key="1">
    <citation type="submission" date="2022-04" db="EMBL/GenBank/DDBJ databases">
        <title>Carnegiea gigantea Genome sequencing and assembly v2.</title>
        <authorList>
            <person name="Copetti D."/>
            <person name="Sanderson M.J."/>
            <person name="Burquez A."/>
            <person name="Wojciechowski M.F."/>
        </authorList>
    </citation>
    <scope>NUCLEOTIDE SEQUENCE</scope>
    <source>
        <strain evidence="2">SGP5-SGP5p</strain>
        <tissue evidence="2">Aerial part</tissue>
    </source>
</reference>
<keyword evidence="3" id="KW-1185">Reference proteome</keyword>
<accession>A0A9Q1Q7B7</accession>
<gene>
    <name evidence="2" type="ORF">Cgig2_033549</name>
</gene>
<evidence type="ECO:0000313" key="3">
    <source>
        <dbReference type="Proteomes" id="UP001153076"/>
    </source>
</evidence>
<comment type="caution">
    <text evidence="2">The sequence shown here is derived from an EMBL/GenBank/DDBJ whole genome shotgun (WGS) entry which is preliminary data.</text>
</comment>
<sequence>MTFPPIYNTRQMANYARETFIWRWRSALRLPRPLPEDFHVLCLRFSLAEAEGAAAEFELLEIVQATFYAMLLNEAVELGVPHEYTVESMKSSLVGLRWSPFEVWMDCMDCPLRGAQLYQPADEVEVRGSQDGYEEGSGSAGPPTPSSDEEETKLCFAPSFVLPRSPFCEYSSTPSILSLEVEVTYPWEITIANYMTDFQVRRMAKTKSTPCIRSLDELLAEGTQGNPCSAPPQSNQEAKVASTSSSASSRMGSSGSSSRHSLRSPSSSEASLGLGKSVLKRKGRALAVTEIVAEGSEFPGAPTRSDPPDFVTIIEKKSKVKHWKYDFLFLRRELDQATARLTVFKTRDTTPKQVAADTECMREEERQRLITQ</sequence>
<protein>
    <submittedName>
        <fullName evidence="2">Uncharacterized protein</fullName>
    </submittedName>
</protein>
<proteinExistence type="predicted"/>
<feature type="compositionally biased region" description="Low complexity" evidence="1">
    <location>
        <begin position="241"/>
        <end position="273"/>
    </location>
</feature>
<dbReference type="EMBL" id="JAKOGI010000740">
    <property type="protein sequence ID" value="KAJ8430921.1"/>
    <property type="molecule type" value="Genomic_DNA"/>
</dbReference>
<name>A0A9Q1Q7B7_9CARY</name>
<feature type="region of interest" description="Disordered" evidence="1">
    <location>
        <begin position="126"/>
        <end position="152"/>
    </location>
</feature>
<evidence type="ECO:0000256" key="1">
    <source>
        <dbReference type="SAM" id="MobiDB-lite"/>
    </source>
</evidence>
<dbReference type="Proteomes" id="UP001153076">
    <property type="component" value="Unassembled WGS sequence"/>
</dbReference>
<dbReference type="AlphaFoldDB" id="A0A9Q1Q7B7"/>